<evidence type="ECO:0000256" key="1">
    <source>
        <dbReference type="SAM" id="MobiDB-lite"/>
    </source>
</evidence>
<dbReference type="InterPro" id="IPR024447">
    <property type="entry name" value="YXWGXW_rpt"/>
</dbReference>
<evidence type="ECO:0000256" key="2">
    <source>
        <dbReference type="SAM" id="SignalP"/>
    </source>
</evidence>
<dbReference type="OrthoDB" id="983175at2"/>
<name>A0A2U3KS74_9BACT</name>
<dbReference type="Proteomes" id="UP000238701">
    <property type="component" value="Unassembled WGS sequence"/>
</dbReference>
<keyword evidence="2" id="KW-0732">Signal</keyword>
<feature type="chain" id="PRO_5015415263" evidence="2">
    <location>
        <begin position="26"/>
        <end position="353"/>
    </location>
</feature>
<dbReference type="EMBL" id="OMOD01000140">
    <property type="protein sequence ID" value="SPF42501.1"/>
    <property type="molecule type" value="Genomic_DNA"/>
</dbReference>
<feature type="compositionally biased region" description="Polar residues" evidence="1">
    <location>
        <begin position="196"/>
        <end position="216"/>
    </location>
</feature>
<feature type="signal peptide" evidence="2">
    <location>
        <begin position="1"/>
        <end position="25"/>
    </location>
</feature>
<dbReference type="AlphaFoldDB" id="A0A2U3KS74"/>
<feature type="region of interest" description="Disordered" evidence="1">
    <location>
        <begin position="196"/>
        <end position="353"/>
    </location>
</feature>
<proteinExistence type="predicted"/>
<evidence type="ECO:0000313" key="3">
    <source>
        <dbReference type="EMBL" id="SPF42501.1"/>
    </source>
</evidence>
<evidence type="ECO:0000313" key="4">
    <source>
        <dbReference type="Proteomes" id="UP000238701"/>
    </source>
</evidence>
<gene>
    <name evidence="3" type="ORF">SBA1_460098</name>
</gene>
<dbReference type="Pfam" id="PF12779">
    <property type="entry name" value="WXXGXW"/>
    <property type="match status" value="2"/>
</dbReference>
<protein>
    <submittedName>
        <fullName evidence="3">Putative membrane protein</fullName>
    </submittedName>
</protein>
<feature type="compositionally biased region" description="Low complexity" evidence="1">
    <location>
        <begin position="286"/>
        <end position="306"/>
    </location>
</feature>
<feature type="compositionally biased region" description="Basic and acidic residues" evidence="1">
    <location>
        <begin position="321"/>
        <end position="353"/>
    </location>
</feature>
<organism evidence="3 4">
    <name type="scientific">Candidatus Sulfotelmatobacter kueseliae</name>
    <dbReference type="NCBI Taxonomy" id="2042962"/>
    <lineage>
        <taxon>Bacteria</taxon>
        <taxon>Pseudomonadati</taxon>
        <taxon>Acidobacteriota</taxon>
        <taxon>Terriglobia</taxon>
        <taxon>Terriglobales</taxon>
        <taxon>Candidatus Korobacteraceae</taxon>
        <taxon>Candidatus Sulfotelmatobacter</taxon>
    </lineage>
</organism>
<accession>A0A2U3KS74</accession>
<reference evidence="4" key="1">
    <citation type="submission" date="2018-02" db="EMBL/GenBank/DDBJ databases">
        <authorList>
            <person name="Hausmann B."/>
        </authorList>
    </citation>
    <scope>NUCLEOTIDE SEQUENCE [LARGE SCALE GENOMIC DNA]</scope>
    <source>
        <strain evidence="4">Peat soil MAG SbA1</strain>
    </source>
</reference>
<sequence length="353" mass="38459">MRIIRSIRSPLFALVLLAMSAATYAQISISVSFAPPELPVYEQPLCPGDGYLWTPGYWAYADNDYGYYWVPGTWVMAPEPGLLWTPAYWGWGGNGFVYYEGYWGQQVGFYGGISYGYGYFGEGFQGGRWQNGQFYYNRSVSNVNVTNIRNVYNTTVINNTTINRVSYNGGAGGITARPTSQQLSAAQERHIPPVAAQTQHAQAARSNPEQRASVNHGTPAVAATPKPGAFSDGAVAHAKPTGTPYNAPVNRAAVQPPANTPAVRPENNAARSDQPAPKNQIESNHAPAAQPNNRPEPNRNEPAQRPATPPPSGRSQSEPKTPSEPRPEAQQPQHEKPAPSKPEEEKSEEEKPK</sequence>